<dbReference type="PROSITE" id="PS50048">
    <property type="entry name" value="ZN2_CY6_FUNGAL_2"/>
    <property type="match status" value="1"/>
</dbReference>
<evidence type="ECO:0000256" key="2">
    <source>
        <dbReference type="ARBA" id="ARBA00023015"/>
    </source>
</evidence>
<evidence type="ECO:0000256" key="5">
    <source>
        <dbReference type="ARBA" id="ARBA00023242"/>
    </source>
</evidence>
<keyword evidence="5" id="KW-0539">Nucleus</keyword>
<comment type="subcellular location">
    <subcellularLocation>
        <location evidence="1">Nucleus</location>
    </subcellularLocation>
</comment>
<dbReference type="InterPro" id="IPR036864">
    <property type="entry name" value="Zn2-C6_fun-type_DNA-bd_sf"/>
</dbReference>
<evidence type="ECO:0000256" key="4">
    <source>
        <dbReference type="ARBA" id="ARBA00023163"/>
    </source>
</evidence>
<sequence>MVDMYSAPVAKACSNCAKAKARCDSSNNDTCSRCHRLGNDCVPQQAVRKRKAPRIKRSDQIAQLQETVNNLLSIVGSDQQRLQEQAAGFIPSPNSHASSSHSTSTLAADKSSTQFVHSHVTHAPIPNSTGTQSSLSNIHEPVPFLKNSDILLSRFHDRLASKVPFVVIPSHVTAEGLHKEKPMVYLTIMLAASYNNQVTQQELGKLVLKYLTQKAILDGKKSLDLLQGLLICISWHQYSCHINQQTNNLLGLLSAQLVDLGIKRVSAENEVHESFMQIARRIQAHAMPDNGLKGCGKPLSIDEKRAFLGCYYLSSCLSSSTSRLDCLRFPPYIKECCDELTEAGDQPTDIQLAYLLRLQSLVEKQRVGGLWESVTSSQHETLRAPTGLLVRSYQLELHKFKISLPPEYLLDPLFSMNYYAAEICLYEVGFKLSSTTGVSFQDLECLQLTDILYACFQATRSWFEAYLSVDIADHCTLTLINFGQLFHAIGALYKLSVFDIVEWDISTVRKTLDLSILIDQIVSRLEEAKNLYNGQTVVHSCAWTFCINKLKASKTWWDMTVAPKMDISTNTEVWPDGFNEDLLPFVTSDSLDEYFWQTTT</sequence>
<dbReference type="Proteomes" id="UP000235672">
    <property type="component" value="Unassembled WGS sequence"/>
</dbReference>
<proteinExistence type="predicted"/>
<evidence type="ECO:0000256" key="6">
    <source>
        <dbReference type="SAM" id="MobiDB-lite"/>
    </source>
</evidence>
<keyword evidence="2" id="KW-0805">Transcription regulation</keyword>
<reference evidence="8 9" key="1">
    <citation type="submission" date="2016-05" db="EMBL/GenBank/DDBJ databases">
        <title>A degradative enzymes factory behind the ericoid mycorrhizal symbiosis.</title>
        <authorList>
            <consortium name="DOE Joint Genome Institute"/>
            <person name="Martino E."/>
            <person name="Morin E."/>
            <person name="Grelet G."/>
            <person name="Kuo A."/>
            <person name="Kohler A."/>
            <person name="Daghino S."/>
            <person name="Barry K."/>
            <person name="Choi C."/>
            <person name="Cichocki N."/>
            <person name="Clum A."/>
            <person name="Copeland A."/>
            <person name="Hainaut M."/>
            <person name="Haridas S."/>
            <person name="Labutti K."/>
            <person name="Lindquist E."/>
            <person name="Lipzen A."/>
            <person name="Khouja H.-R."/>
            <person name="Murat C."/>
            <person name="Ohm R."/>
            <person name="Olson A."/>
            <person name="Spatafora J."/>
            <person name="Veneault-Fourrey C."/>
            <person name="Henrissat B."/>
            <person name="Grigoriev I."/>
            <person name="Martin F."/>
            <person name="Perotto S."/>
        </authorList>
    </citation>
    <scope>NUCLEOTIDE SEQUENCE [LARGE SCALE GENOMIC DNA]</scope>
    <source>
        <strain evidence="8 9">UAMH 7357</strain>
    </source>
</reference>
<evidence type="ECO:0000259" key="7">
    <source>
        <dbReference type="PROSITE" id="PS50048"/>
    </source>
</evidence>
<evidence type="ECO:0000313" key="9">
    <source>
        <dbReference type="Proteomes" id="UP000235672"/>
    </source>
</evidence>
<dbReference type="Gene3D" id="4.10.240.10">
    <property type="entry name" value="Zn(2)-C6 fungal-type DNA-binding domain"/>
    <property type="match status" value="1"/>
</dbReference>
<dbReference type="OrthoDB" id="5226580at2759"/>
<feature type="domain" description="Zn(2)-C6 fungal-type" evidence="7">
    <location>
        <begin position="12"/>
        <end position="42"/>
    </location>
</feature>
<evidence type="ECO:0000256" key="3">
    <source>
        <dbReference type="ARBA" id="ARBA00023125"/>
    </source>
</evidence>
<dbReference type="GO" id="GO:0000981">
    <property type="term" value="F:DNA-binding transcription factor activity, RNA polymerase II-specific"/>
    <property type="evidence" value="ECO:0007669"/>
    <property type="project" value="InterPro"/>
</dbReference>
<organism evidence="8 9">
    <name type="scientific">Hyaloscypha hepaticicola</name>
    <dbReference type="NCBI Taxonomy" id="2082293"/>
    <lineage>
        <taxon>Eukaryota</taxon>
        <taxon>Fungi</taxon>
        <taxon>Dikarya</taxon>
        <taxon>Ascomycota</taxon>
        <taxon>Pezizomycotina</taxon>
        <taxon>Leotiomycetes</taxon>
        <taxon>Helotiales</taxon>
        <taxon>Hyaloscyphaceae</taxon>
        <taxon>Hyaloscypha</taxon>
    </lineage>
</organism>
<feature type="region of interest" description="Disordered" evidence="6">
    <location>
        <begin position="89"/>
        <end position="111"/>
    </location>
</feature>
<dbReference type="EMBL" id="KZ613489">
    <property type="protein sequence ID" value="PMD19412.1"/>
    <property type="molecule type" value="Genomic_DNA"/>
</dbReference>
<dbReference type="GO" id="GO:0005634">
    <property type="term" value="C:nucleus"/>
    <property type="evidence" value="ECO:0007669"/>
    <property type="project" value="UniProtKB-SubCell"/>
</dbReference>
<gene>
    <name evidence="8" type="ORF">NA56DRAFT_705585</name>
</gene>
<evidence type="ECO:0000256" key="1">
    <source>
        <dbReference type="ARBA" id="ARBA00004123"/>
    </source>
</evidence>
<keyword evidence="4" id="KW-0804">Transcription</keyword>
<dbReference type="GO" id="GO:0000976">
    <property type="term" value="F:transcription cis-regulatory region binding"/>
    <property type="evidence" value="ECO:0007669"/>
    <property type="project" value="TreeGrafter"/>
</dbReference>
<keyword evidence="3" id="KW-0238">DNA-binding</keyword>
<dbReference type="InterPro" id="IPR051089">
    <property type="entry name" value="prtT"/>
</dbReference>
<accession>A0A2J6PZF6</accession>
<dbReference type="PANTHER" id="PTHR31845:SF10">
    <property type="entry name" value="ZN(II)2CYS6 TRANSCRIPTION FACTOR (EUROFUNG)"/>
    <property type="match status" value="1"/>
</dbReference>
<protein>
    <recommendedName>
        <fullName evidence="7">Zn(2)-C6 fungal-type domain-containing protein</fullName>
    </recommendedName>
</protein>
<dbReference type="PANTHER" id="PTHR31845">
    <property type="entry name" value="FINGER DOMAIN PROTEIN, PUTATIVE-RELATED"/>
    <property type="match status" value="1"/>
</dbReference>
<dbReference type="CDD" id="cd00067">
    <property type="entry name" value="GAL4"/>
    <property type="match status" value="1"/>
</dbReference>
<evidence type="ECO:0000313" key="8">
    <source>
        <dbReference type="EMBL" id="PMD19412.1"/>
    </source>
</evidence>
<dbReference type="SUPFAM" id="SSF57701">
    <property type="entry name" value="Zn2/Cys6 DNA-binding domain"/>
    <property type="match status" value="1"/>
</dbReference>
<name>A0A2J6PZF6_9HELO</name>
<feature type="compositionally biased region" description="Low complexity" evidence="6">
    <location>
        <begin position="91"/>
        <end position="105"/>
    </location>
</feature>
<dbReference type="AlphaFoldDB" id="A0A2J6PZF6"/>
<dbReference type="GO" id="GO:0008270">
    <property type="term" value="F:zinc ion binding"/>
    <property type="evidence" value="ECO:0007669"/>
    <property type="project" value="InterPro"/>
</dbReference>
<dbReference type="PROSITE" id="PS00463">
    <property type="entry name" value="ZN2_CY6_FUNGAL_1"/>
    <property type="match status" value="1"/>
</dbReference>
<keyword evidence="9" id="KW-1185">Reference proteome</keyword>
<dbReference type="InterPro" id="IPR001138">
    <property type="entry name" value="Zn2Cys6_DnaBD"/>
</dbReference>